<dbReference type="GO" id="GO:0016747">
    <property type="term" value="F:acyltransferase activity, transferring groups other than amino-acyl groups"/>
    <property type="evidence" value="ECO:0007669"/>
    <property type="project" value="InterPro"/>
</dbReference>
<reference evidence="2 3" key="1">
    <citation type="submission" date="2018-04" db="EMBL/GenBank/DDBJ databases">
        <title>Genomic Encyclopedia of Type Strains, Phase IV (KMG-IV): sequencing the most valuable type-strain genomes for metagenomic binning, comparative biology and taxonomic classification.</title>
        <authorList>
            <person name="Goeker M."/>
        </authorList>
    </citation>
    <scope>NUCLEOTIDE SEQUENCE [LARGE SCALE GENOMIC DNA]</scope>
    <source>
        <strain evidence="2 3">DSM 20705</strain>
    </source>
</reference>
<keyword evidence="3" id="KW-1185">Reference proteome</keyword>
<accession>A0A2U1E3A4</accession>
<sequence>MKFIVKEIVDKKEKERIAREVLNDLPEWFGIPESTENYIKETQAKPFLANFYKDELVGFIVLGASSPDCAEIFVIGVKKKFHHHGAGRELNTAYEDLAKSLGYTYTQVKTVQSGHYDEYDITNKFYKAVGYKELEVFPDLWDESNPCQIYVKYLA</sequence>
<protein>
    <submittedName>
        <fullName evidence="2">Acetyltransferase (GNAT) family protein</fullName>
    </submittedName>
</protein>
<dbReference type="RefSeq" id="WP_116480202.1">
    <property type="nucleotide sequence ID" value="NZ_QEKV01000005.1"/>
</dbReference>
<feature type="domain" description="N-acetyltransferase" evidence="1">
    <location>
        <begin position="6"/>
        <end position="155"/>
    </location>
</feature>
<dbReference type="EMBL" id="QEKV01000005">
    <property type="protein sequence ID" value="PVY94433.1"/>
    <property type="molecule type" value="Genomic_DNA"/>
</dbReference>
<proteinExistence type="predicted"/>
<evidence type="ECO:0000313" key="3">
    <source>
        <dbReference type="Proteomes" id="UP000245793"/>
    </source>
</evidence>
<evidence type="ECO:0000313" key="2">
    <source>
        <dbReference type="EMBL" id="PVY94433.1"/>
    </source>
</evidence>
<comment type="caution">
    <text evidence="2">The sequence shown here is derived from an EMBL/GenBank/DDBJ whole genome shotgun (WGS) entry which is preliminary data.</text>
</comment>
<organism evidence="2 3">
    <name type="scientific">Ezakiella coagulans</name>
    <dbReference type="NCBI Taxonomy" id="46507"/>
    <lineage>
        <taxon>Bacteria</taxon>
        <taxon>Bacillati</taxon>
        <taxon>Bacillota</taxon>
        <taxon>Tissierellia</taxon>
        <taxon>Ezakiella</taxon>
    </lineage>
</organism>
<dbReference type="PROSITE" id="PS51186">
    <property type="entry name" value="GNAT"/>
    <property type="match status" value="1"/>
</dbReference>
<dbReference type="AlphaFoldDB" id="A0A2U1E3A4"/>
<dbReference type="CDD" id="cd04301">
    <property type="entry name" value="NAT_SF"/>
    <property type="match status" value="1"/>
</dbReference>
<dbReference type="SUPFAM" id="SSF55729">
    <property type="entry name" value="Acyl-CoA N-acyltransferases (Nat)"/>
    <property type="match status" value="1"/>
</dbReference>
<dbReference type="Gene3D" id="3.40.630.30">
    <property type="match status" value="1"/>
</dbReference>
<dbReference type="InterPro" id="IPR016181">
    <property type="entry name" value="Acyl_CoA_acyltransferase"/>
</dbReference>
<keyword evidence="2" id="KW-0808">Transferase</keyword>
<dbReference type="InterPro" id="IPR000182">
    <property type="entry name" value="GNAT_dom"/>
</dbReference>
<gene>
    <name evidence="2" type="ORF">C7381_105139</name>
</gene>
<evidence type="ECO:0000259" key="1">
    <source>
        <dbReference type="PROSITE" id="PS51186"/>
    </source>
</evidence>
<dbReference type="Pfam" id="PF00583">
    <property type="entry name" value="Acetyltransf_1"/>
    <property type="match status" value="1"/>
</dbReference>
<name>A0A2U1E3A4_9FIRM</name>
<dbReference type="Proteomes" id="UP000245793">
    <property type="component" value="Unassembled WGS sequence"/>
</dbReference>